<keyword evidence="2" id="KW-1185">Reference proteome</keyword>
<reference evidence="1" key="1">
    <citation type="submission" date="2020-11" db="EMBL/GenBank/DDBJ databases">
        <title>Adaptations for nitrogen fixation in a non-lichenized fungal sporocarp promotes dispersal by wood-feeding termites.</title>
        <authorList>
            <consortium name="DOE Joint Genome Institute"/>
            <person name="Koch R.A."/>
            <person name="Yoon G."/>
            <person name="Arayal U."/>
            <person name="Lail K."/>
            <person name="Amirebrahimi M."/>
            <person name="Labutti K."/>
            <person name="Lipzen A."/>
            <person name="Riley R."/>
            <person name="Barry K."/>
            <person name="Henrissat B."/>
            <person name="Grigoriev I.V."/>
            <person name="Herr J.R."/>
            <person name="Aime M.C."/>
        </authorList>
    </citation>
    <scope>NUCLEOTIDE SEQUENCE</scope>
    <source>
        <strain evidence="1">MCA 3950</strain>
    </source>
</reference>
<dbReference type="AlphaFoldDB" id="A0A9P7VK19"/>
<sequence>MDSFEWVATVVSEKTVEGDELSALEGTVNEASHSSGTISLLSIQYAYIIPTFCLCRHIFRTNTRSIRVYIRIIRIAGIAALCHGE</sequence>
<evidence type="ECO:0000313" key="2">
    <source>
        <dbReference type="Proteomes" id="UP000812287"/>
    </source>
</evidence>
<organism evidence="1 2">
    <name type="scientific">Guyanagaster necrorhizus</name>
    <dbReference type="NCBI Taxonomy" id="856835"/>
    <lineage>
        <taxon>Eukaryota</taxon>
        <taxon>Fungi</taxon>
        <taxon>Dikarya</taxon>
        <taxon>Basidiomycota</taxon>
        <taxon>Agaricomycotina</taxon>
        <taxon>Agaricomycetes</taxon>
        <taxon>Agaricomycetidae</taxon>
        <taxon>Agaricales</taxon>
        <taxon>Marasmiineae</taxon>
        <taxon>Physalacriaceae</taxon>
        <taxon>Guyanagaster</taxon>
    </lineage>
</organism>
<name>A0A9P7VK19_9AGAR</name>
<comment type="caution">
    <text evidence="1">The sequence shown here is derived from an EMBL/GenBank/DDBJ whole genome shotgun (WGS) entry which is preliminary data.</text>
</comment>
<accession>A0A9P7VK19</accession>
<proteinExistence type="predicted"/>
<dbReference type="EMBL" id="MU250555">
    <property type="protein sequence ID" value="KAG7441927.1"/>
    <property type="molecule type" value="Genomic_DNA"/>
</dbReference>
<dbReference type="GeneID" id="66101808"/>
<evidence type="ECO:0000313" key="1">
    <source>
        <dbReference type="EMBL" id="KAG7441927.1"/>
    </source>
</evidence>
<gene>
    <name evidence="1" type="ORF">BT62DRAFT_1079679</name>
</gene>
<protein>
    <submittedName>
        <fullName evidence="1">Uncharacterized protein</fullName>
    </submittedName>
</protein>
<dbReference type="RefSeq" id="XP_043035427.1">
    <property type="nucleotide sequence ID" value="XM_043179514.1"/>
</dbReference>
<dbReference type="Proteomes" id="UP000812287">
    <property type="component" value="Unassembled WGS sequence"/>
</dbReference>